<evidence type="ECO:0000313" key="2">
    <source>
        <dbReference type="EMBL" id="TDL28440.1"/>
    </source>
</evidence>
<accession>A0A4Y7QNG9</accession>
<evidence type="ECO:0000313" key="3">
    <source>
        <dbReference type="Proteomes" id="UP000294933"/>
    </source>
</evidence>
<protein>
    <submittedName>
        <fullName evidence="2">Integral membrane protein</fullName>
    </submittedName>
</protein>
<dbReference type="Proteomes" id="UP000294933">
    <property type="component" value="Unassembled WGS sequence"/>
</dbReference>
<dbReference type="VEuPathDB" id="FungiDB:BD410DRAFT_759668"/>
<feature type="transmembrane region" description="Helical" evidence="1">
    <location>
        <begin position="405"/>
        <end position="429"/>
    </location>
</feature>
<feature type="transmembrane region" description="Helical" evidence="1">
    <location>
        <begin position="449"/>
        <end position="469"/>
    </location>
</feature>
<evidence type="ECO:0000256" key="1">
    <source>
        <dbReference type="SAM" id="Phobius"/>
    </source>
</evidence>
<keyword evidence="1" id="KW-0472">Membrane</keyword>
<keyword evidence="3" id="KW-1185">Reference proteome</keyword>
<name>A0A4Y7QNG9_9AGAM</name>
<dbReference type="InterPro" id="IPR026749">
    <property type="entry name" value="Tmem135"/>
</dbReference>
<dbReference type="EMBL" id="ML170157">
    <property type="protein sequence ID" value="TDL28440.1"/>
    <property type="molecule type" value="Genomic_DNA"/>
</dbReference>
<dbReference type="PANTHER" id="PTHR12459">
    <property type="entry name" value="TRANSMEMBRANE PROTEIN 135-RELATED"/>
    <property type="match status" value="1"/>
</dbReference>
<feature type="transmembrane region" description="Helical" evidence="1">
    <location>
        <begin position="373"/>
        <end position="393"/>
    </location>
</feature>
<dbReference type="PANTHER" id="PTHR12459:SF15">
    <property type="entry name" value="TRANSMEMBRANE PROTEIN 135"/>
    <property type="match status" value="1"/>
</dbReference>
<sequence length="561" mass="61943">MSADSWITSGLWSLRSILQGTDAERPADKPRFPNDHPLHIALRTYVLALSLSLGPALVPFLKPQPSRKSSATLLAILSKELGPTGFAFAMTTAVGGGAALDYAWRHAEHSVQDKSDPHKVLHLRLQKLLRFFNLQPSQRTFLSNAISSLFAIALLQSRRRVSPILPITSQTKPEATGVSPTLDLTLLLFVRSIDTLVQRVLHHEFDIRPSRMSNEGPDELGRVNILKVARLTTRIDAFVFWAASARIMWCFFYQPERLPRSYVLWIRSLASIDQRLTDILRAIAEGNWSYERGSTTHKDVLASLAKDLGYPASWADPEIIPAFGGRAVNDVWRKLKIKGRSNVGGVPCEIVHGNIGNGLVGGSCLGNAGVRGIYGFLQALAIYTPVHLFPVLFTRPQALLTKQLFKTIASLCQSSLFLSTFISSIWYTICLTRTVVLARIFPNVSHDFWDGPYGCIMAGCLACGSSIWIENGRRRGEMALYVLPRALRASLSAEWLRNGSASVIIVERLTYAFSLATIMSAASHRPETLRGLTRWAVAFVLKGPEAGVWSRKGSKSPSPQS</sequence>
<organism evidence="2 3">
    <name type="scientific">Rickenella mellea</name>
    <dbReference type="NCBI Taxonomy" id="50990"/>
    <lineage>
        <taxon>Eukaryota</taxon>
        <taxon>Fungi</taxon>
        <taxon>Dikarya</taxon>
        <taxon>Basidiomycota</taxon>
        <taxon>Agaricomycotina</taxon>
        <taxon>Agaricomycetes</taxon>
        <taxon>Hymenochaetales</taxon>
        <taxon>Rickenellaceae</taxon>
        <taxon>Rickenella</taxon>
    </lineage>
</organism>
<dbReference type="OrthoDB" id="4021778at2759"/>
<proteinExistence type="predicted"/>
<gene>
    <name evidence="2" type="ORF">BD410DRAFT_759668</name>
</gene>
<dbReference type="AlphaFoldDB" id="A0A4Y7QNG9"/>
<keyword evidence="1" id="KW-0812">Transmembrane</keyword>
<keyword evidence="1" id="KW-1133">Transmembrane helix</keyword>
<reference evidence="2 3" key="1">
    <citation type="submission" date="2018-06" db="EMBL/GenBank/DDBJ databases">
        <title>A transcriptomic atlas of mushroom development highlights an independent origin of complex multicellularity.</title>
        <authorList>
            <consortium name="DOE Joint Genome Institute"/>
            <person name="Krizsan K."/>
            <person name="Almasi E."/>
            <person name="Merenyi Z."/>
            <person name="Sahu N."/>
            <person name="Viragh M."/>
            <person name="Koszo T."/>
            <person name="Mondo S."/>
            <person name="Kiss B."/>
            <person name="Balint B."/>
            <person name="Kues U."/>
            <person name="Barry K."/>
            <person name="Hegedus J.C."/>
            <person name="Henrissat B."/>
            <person name="Johnson J."/>
            <person name="Lipzen A."/>
            <person name="Ohm R."/>
            <person name="Nagy I."/>
            <person name="Pangilinan J."/>
            <person name="Yan J."/>
            <person name="Xiong Y."/>
            <person name="Grigoriev I.V."/>
            <person name="Hibbett D.S."/>
            <person name="Nagy L.G."/>
        </authorList>
    </citation>
    <scope>NUCLEOTIDE SEQUENCE [LARGE SCALE GENOMIC DNA]</scope>
    <source>
        <strain evidence="2 3">SZMC22713</strain>
    </source>
</reference>